<evidence type="ECO:0000313" key="8">
    <source>
        <dbReference type="EnsemblPlants" id="Kaladp0048s0180.1.v1.1"/>
    </source>
</evidence>
<evidence type="ECO:0000256" key="1">
    <source>
        <dbReference type="ARBA" id="ARBA00007879"/>
    </source>
</evidence>
<reference evidence="8" key="1">
    <citation type="submission" date="2021-01" db="UniProtKB">
        <authorList>
            <consortium name="EnsemblPlants"/>
        </authorList>
    </citation>
    <scope>IDENTIFICATION</scope>
</reference>
<dbReference type="InterPro" id="IPR004574">
    <property type="entry name" value="Alkb"/>
</dbReference>
<evidence type="ECO:0000256" key="4">
    <source>
        <dbReference type="ARBA" id="ARBA00023002"/>
    </source>
</evidence>
<comment type="cofactor">
    <cofactor evidence="6">
        <name>Fe(2+)</name>
        <dbReference type="ChEBI" id="CHEBI:29033"/>
    </cofactor>
    <text evidence="6">Binds 1 Fe(2+) ion per subunit.</text>
</comment>
<accession>A0A7N0TX83</accession>
<dbReference type="GO" id="GO:0035516">
    <property type="term" value="F:broad specificity oxidative DNA demethylase activity"/>
    <property type="evidence" value="ECO:0007669"/>
    <property type="project" value="TreeGrafter"/>
</dbReference>
<dbReference type="InterPro" id="IPR005123">
    <property type="entry name" value="Oxoglu/Fe-dep_dioxygenase_dom"/>
</dbReference>
<name>A0A7N0TX83_KALFE</name>
<protein>
    <recommendedName>
        <fullName evidence="7">Fe2OG dioxygenase domain-containing protein</fullName>
    </recommendedName>
</protein>
<organism evidence="8 9">
    <name type="scientific">Kalanchoe fedtschenkoi</name>
    <name type="common">Lavender scallops</name>
    <name type="synonym">South American air plant</name>
    <dbReference type="NCBI Taxonomy" id="63787"/>
    <lineage>
        <taxon>Eukaryota</taxon>
        <taxon>Viridiplantae</taxon>
        <taxon>Streptophyta</taxon>
        <taxon>Embryophyta</taxon>
        <taxon>Tracheophyta</taxon>
        <taxon>Spermatophyta</taxon>
        <taxon>Magnoliopsida</taxon>
        <taxon>eudicotyledons</taxon>
        <taxon>Gunneridae</taxon>
        <taxon>Pentapetalae</taxon>
        <taxon>Saxifragales</taxon>
        <taxon>Crassulaceae</taxon>
        <taxon>Kalanchoe</taxon>
    </lineage>
</organism>
<sequence>MYGSDRATEESEQTAFRRAEKKYKLYYDYNARSSRKKKLPREVDLSDVLDFKSILESYDQNGELPDRVYAMKFDADCLAFCLEARPGFYFIPGALSIDEQCHWIKESLLNFPQPPNRTNHKVIYGPIPNLFNAAKEKKIMVSEMSDKSVDTGNETKLSDLEFSRWKFIEEDDVSSRDKSSKSVLASVLLRKLRWSTLGLQFDWSKRNYNAALQHQKIPDALGQLARRLTAPAMKSSGEFQPEAAIVNYFGAGDTLGGHLDDMEADWSKPIVSMSLGCKAIFLLGGKSRQDPPLAMFLRSGDVVLMAAEARECFHGVPRIFTDEQNAEIDNLKSRFSHEDDACFLEYIQTSRININIRQVN</sequence>
<dbReference type="Proteomes" id="UP000594263">
    <property type="component" value="Unplaced"/>
</dbReference>
<dbReference type="Gramene" id="Kaladp0048s0180.1.v1.1">
    <property type="protein sequence ID" value="Kaladp0048s0180.1.v1.1"/>
    <property type="gene ID" value="Kaladp0048s0180.v1.1"/>
</dbReference>
<proteinExistence type="inferred from homology"/>
<keyword evidence="2 6" id="KW-0479">Metal-binding</keyword>
<feature type="binding site" evidence="6">
    <location>
        <position position="260"/>
    </location>
    <ligand>
        <name>Fe cation</name>
        <dbReference type="ChEBI" id="CHEBI:24875"/>
        <note>catalytic</note>
    </ligand>
</feature>
<keyword evidence="9" id="KW-1185">Reference proteome</keyword>
<dbReference type="GO" id="GO:0005737">
    <property type="term" value="C:cytoplasm"/>
    <property type="evidence" value="ECO:0007669"/>
    <property type="project" value="TreeGrafter"/>
</dbReference>
<keyword evidence="5 6" id="KW-0408">Iron</keyword>
<dbReference type="InterPro" id="IPR037151">
    <property type="entry name" value="AlkB-like_sf"/>
</dbReference>
<dbReference type="EnsemblPlants" id="Kaladp0048s0180.1.v1.1">
    <property type="protein sequence ID" value="Kaladp0048s0180.1.v1.1"/>
    <property type="gene ID" value="Kaladp0048s0180.v1.1"/>
</dbReference>
<feature type="binding site" evidence="6">
    <location>
        <position position="258"/>
    </location>
    <ligand>
        <name>Fe cation</name>
        <dbReference type="ChEBI" id="CHEBI:24875"/>
        <note>catalytic</note>
    </ligand>
</feature>
<dbReference type="PANTHER" id="PTHR16557">
    <property type="entry name" value="ALKYLATED DNA REPAIR PROTEIN ALKB-RELATED"/>
    <property type="match status" value="1"/>
</dbReference>
<feature type="domain" description="Fe2OG dioxygenase" evidence="7">
    <location>
        <begin position="240"/>
        <end position="346"/>
    </location>
</feature>
<dbReference type="OMA" id="YKRRDPP"/>
<evidence type="ECO:0000313" key="9">
    <source>
        <dbReference type="Proteomes" id="UP000594263"/>
    </source>
</evidence>
<dbReference type="FunFam" id="2.60.120.590:FF:000020">
    <property type="entry name" value="Alpha-ketoglutarate-dependent dioxygenase alkB"/>
    <property type="match status" value="1"/>
</dbReference>
<dbReference type="PROSITE" id="PS51471">
    <property type="entry name" value="FE2OG_OXY"/>
    <property type="match status" value="1"/>
</dbReference>
<keyword evidence="3" id="KW-0223">Dioxygenase</keyword>
<dbReference type="PANTHER" id="PTHR16557:SF11">
    <property type="entry name" value="ALPHA-KETOGLUTARATE-DEPENDENT DIOXYGENASE ALKB"/>
    <property type="match status" value="1"/>
</dbReference>
<feature type="binding site" evidence="6">
    <location>
        <position position="314"/>
    </location>
    <ligand>
        <name>Fe cation</name>
        <dbReference type="ChEBI" id="CHEBI:24875"/>
        <note>catalytic</note>
    </ligand>
</feature>
<dbReference type="Gene3D" id="2.60.120.590">
    <property type="entry name" value="Alpha-ketoglutarate-dependent dioxygenase AlkB-like"/>
    <property type="match status" value="1"/>
</dbReference>
<evidence type="ECO:0000256" key="3">
    <source>
        <dbReference type="ARBA" id="ARBA00022964"/>
    </source>
</evidence>
<evidence type="ECO:0000256" key="5">
    <source>
        <dbReference type="ARBA" id="ARBA00023004"/>
    </source>
</evidence>
<dbReference type="SUPFAM" id="SSF51197">
    <property type="entry name" value="Clavaminate synthase-like"/>
    <property type="match status" value="1"/>
</dbReference>
<dbReference type="InterPro" id="IPR027450">
    <property type="entry name" value="AlkB-like"/>
</dbReference>
<dbReference type="GO" id="GO:0035515">
    <property type="term" value="F:oxidative RNA demethylase activity"/>
    <property type="evidence" value="ECO:0007669"/>
    <property type="project" value="TreeGrafter"/>
</dbReference>
<dbReference type="AlphaFoldDB" id="A0A7N0TX83"/>
<evidence type="ECO:0000256" key="2">
    <source>
        <dbReference type="ARBA" id="ARBA00022723"/>
    </source>
</evidence>
<evidence type="ECO:0000256" key="6">
    <source>
        <dbReference type="PIRSR" id="PIRSR604574-2"/>
    </source>
</evidence>
<keyword evidence="4" id="KW-0560">Oxidoreductase</keyword>
<dbReference type="GO" id="GO:0008198">
    <property type="term" value="F:ferrous iron binding"/>
    <property type="evidence" value="ECO:0007669"/>
    <property type="project" value="TreeGrafter"/>
</dbReference>
<dbReference type="GO" id="GO:0035513">
    <property type="term" value="P:oxidative RNA demethylation"/>
    <property type="evidence" value="ECO:0007669"/>
    <property type="project" value="TreeGrafter"/>
</dbReference>
<dbReference type="Pfam" id="PF13532">
    <property type="entry name" value="2OG-FeII_Oxy_2"/>
    <property type="match status" value="1"/>
</dbReference>
<evidence type="ECO:0000259" key="7">
    <source>
        <dbReference type="PROSITE" id="PS51471"/>
    </source>
</evidence>
<comment type="similarity">
    <text evidence="1">Belongs to the alkB family.</text>
</comment>